<reference evidence="1 2" key="1">
    <citation type="journal article" date="2024" name="Front Chem Biol">
        <title>Unveiling the potential of Daldinia eschscholtzii MFLUCC 19-0629 through bioactivity and bioinformatics studies for enhanced sustainable agriculture production.</title>
        <authorList>
            <person name="Brooks S."/>
            <person name="Weaver J.A."/>
            <person name="Klomchit A."/>
            <person name="Alharthi S.A."/>
            <person name="Onlamun T."/>
            <person name="Nurani R."/>
            <person name="Vong T.K."/>
            <person name="Alberti F."/>
            <person name="Greco C."/>
        </authorList>
    </citation>
    <scope>NUCLEOTIDE SEQUENCE [LARGE SCALE GENOMIC DNA]</scope>
    <source>
        <strain evidence="1">MFLUCC 19-0629</strain>
    </source>
</reference>
<comment type="caution">
    <text evidence="1">The sequence shown here is derived from an EMBL/GenBank/DDBJ whole genome shotgun (WGS) entry which is preliminary data.</text>
</comment>
<evidence type="ECO:0000313" key="1">
    <source>
        <dbReference type="EMBL" id="KAK6951762.1"/>
    </source>
</evidence>
<dbReference type="AlphaFoldDB" id="A0AAX6MHW4"/>
<gene>
    <name evidence="1" type="ORF">Daesc_006285</name>
</gene>
<keyword evidence="2" id="KW-1185">Reference proteome</keyword>
<evidence type="ECO:0000313" key="2">
    <source>
        <dbReference type="Proteomes" id="UP001369815"/>
    </source>
</evidence>
<dbReference type="EMBL" id="JBANMG010000006">
    <property type="protein sequence ID" value="KAK6951762.1"/>
    <property type="molecule type" value="Genomic_DNA"/>
</dbReference>
<protein>
    <recommendedName>
        <fullName evidence="3">Aminoglycoside phosphotransferase domain-containing protein</fullName>
    </recommendedName>
</protein>
<evidence type="ECO:0008006" key="3">
    <source>
        <dbReference type="Google" id="ProtNLM"/>
    </source>
</evidence>
<proteinExistence type="predicted"/>
<name>A0AAX6MHW4_9PEZI</name>
<sequence>MNNRITGVVDFDWSAVIHPCDEFLSGLWDIGGGIHERNEKFQPMLLSGKFTSPPEGLSAEEMRKWEVAKAWDAAITQSGAIRPSDIIGVERIQALRDLEDLLCPFELSNEVMLKRISDEEKAKKKQEIEGKILKWLEVHGTIS</sequence>
<organism evidence="1 2">
    <name type="scientific">Daldinia eschscholtzii</name>
    <dbReference type="NCBI Taxonomy" id="292717"/>
    <lineage>
        <taxon>Eukaryota</taxon>
        <taxon>Fungi</taxon>
        <taxon>Dikarya</taxon>
        <taxon>Ascomycota</taxon>
        <taxon>Pezizomycotina</taxon>
        <taxon>Sordariomycetes</taxon>
        <taxon>Xylariomycetidae</taxon>
        <taxon>Xylariales</taxon>
        <taxon>Hypoxylaceae</taxon>
        <taxon>Daldinia</taxon>
    </lineage>
</organism>
<accession>A0AAX6MHW4</accession>
<dbReference type="Proteomes" id="UP001369815">
    <property type="component" value="Unassembled WGS sequence"/>
</dbReference>